<evidence type="ECO:0000256" key="1">
    <source>
        <dbReference type="ARBA" id="ARBA00022801"/>
    </source>
</evidence>
<proteinExistence type="predicted"/>
<keyword evidence="1" id="KW-0378">Hydrolase</keyword>
<protein>
    <submittedName>
        <fullName evidence="4">Amidohydrolase family protein</fullName>
    </submittedName>
</protein>
<dbReference type="InterPro" id="IPR011059">
    <property type="entry name" value="Metal-dep_hydrolase_composite"/>
</dbReference>
<feature type="domain" description="Amidohydrolase-related" evidence="2">
    <location>
        <begin position="413"/>
        <end position="567"/>
    </location>
</feature>
<accession>A0A948RT69</accession>
<feature type="domain" description="FlgD/Vpr Ig-like" evidence="3">
    <location>
        <begin position="673"/>
        <end position="727"/>
    </location>
</feature>
<dbReference type="Gene3D" id="2.60.40.4070">
    <property type="match status" value="1"/>
</dbReference>
<organism evidence="4 5">
    <name type="scientific">Eiseniibacteriota bacterium</name>
    <dbReference type="NCBI Taxonomy" id="2212470"/>
    <lineage>
        <taxon>Bacteria</taxon>
        <taxon>Candidatus Eiseniibacteriota</taxon>
    </lineage>
</organism>
<dbReference type="AlphaFoldDB" id="A0A948RT69"/>
<evidence type="ECO:0000259" key="2">
    <source>
        <dbReference type="Pfam" id="PF01979"/>
    </source>
</evidence>
<dbReference type="InterPro" id="IPR032466">
    <property type="entry name" value="Metal_Hydrolase"/>
</dbReference>
<gene>
    <name evidence="4" type="ORF">KJ970_00060</name>
</gene>
<dbReference type="InterPro" id="IPR025965">
    <property type="entry name" value="FlgD/Vpr_Ig-like"/>
</dbReference>
<dbReference type="Gene3D" id="3.20.20.140">
    <property type="entry name" value="Metal-dependent hydrolases"/>
    <property type="match status" value="2"/>
</dbReference>
<dbReference type="NCBIfam" id="TIGR04183">
    <property type="entry name" value="Por_Secre_tail"/>
    <property type="match status" value="1"/>
</dbReference>
<dbReference type="InterPro" id="IPR026444">
    <property type="entry name" value="Secre_tail"/>
</dbReference>
<dbReference type="InterPro" id="IPR006680">
    <property type="entry name" value="Amidohydro-rel"/>
</dbReference>
<dbReference type="SUPFAM" id="SSF51338">
    <property type="entry name" value="Composite domain of metallo-dependent hydrolases"/>
    <property type="match status" value="1"/>
</dbReference>
<dbReference type="EMBL" id="JAHJDP010000002">
    <property type="protein sequence ID" value="MBU2689294.1"/>
    <property type="molecule type" value="Genomic_DNA"/>
</dbReference>
<evidence type="ECO:0000313" key="5">
    <source>
        <dbReference type="Proteomes" id="UP000777784"/>
    </source>
</evidence>
<dbReference type="Pfam" id="PF01979">
    <property type="entry name" value="Amidohydro_1"/>
    <property type="match status" value="1"/>
</dbReference>
<reference evidence="4" key="1">
    <citation type="submission" date="2021-05" db="EMBL/GenBank/DDBJ databases">
        <title>Energy efficiency and biological interactions define the core microbiome of deep oligotrophic groundwater.</title>
        <authorList>
            <person name="Mehrshad M."/>
            <person name="Lopez-Fernandez M."/>
            <person name="Bell E."/>
            <person name="Bernier-Latmani R."/>
            <person name="Bertilsson S."/>
            <person name="Dopson M."/>
        </authorList>
    </citation>
    <scope>NUCLEOTIDE SEQUENCE</scope>
    <source>
        <strain evidence="4">Modern_marine.mb.64</strain>
    </source>
</reference>
<sequence>MKFTQASVISLLLILFAVTAVSGVAVYDIQYTTDPSGVSPYNGQFITTSGVVSAITYYGYVIAEGTGPWQAVYVYSQSNGPQIGDEVEISGTVIEVSGMTILWEITSYTLLSTGNSIGSLVVWAADAPQEQYESVLLSINDLTVTSLLGAGEWIANDGSGDIRCDDLNDYMYFPRIGDSLASVTGFLYYSAGQYKLEPRNTMDLTGDIIPHFVIGGDIVTMNPALEILEDSYIEIQGDRIIGITSSPPRELLLVETGGLIFPGLIDGHNHAAYNVLDHIPFGQTFADRYEWRITPIYSDFGDQLDAIIDYGGTNAQIGNVFKVAEVRALCAGTTMMQGRNCNVESDDFYGQQGMVINNAERFPSRIYTKTFPLDEDMNYWQDMKEEYWDRFVIHLSEGINAAALQEFYTWRQWGMLDWRTTILHGIPYGPTEWQLMAEAEANLVWSPKSDMFLYAASPDIPGALLAGVNVAIAPDWTESGTRDMLQEIQYGNKLNTLFWGSTIEPVDFALFATRNAAYAMGAEDRIGQVATGYQADLMVIPGDPEDPYQALLEIDAADVKLTVVSGRPMYGDPDLMDEFLFLDNEEDISVCGLPKKLAIQIEAYSISESDKPMSTVMDELQVAYDNTTPKVCDFLGPFDCPTSDIRNVSVDPVLGLHVGPNPMHTGTAYSFALPHSSVVSLKVYNVNGRIVRTLVEQQLNRGSHNIIWDGRDDNDRPVAGGLYLARLEVGQQAQSEKVLVIR</sequence>
<dbReference type="Proteomes" id="UP000777784">
    <property type="component" value="Unassembled WGS sequence"/>
</dbReference>
<dbReference type="Gene3D" id="2.30.40.10">
    <property type="entry name" value="Urease, subunit C, domain 1"/>
    <property type="match status" value="2"/>
</dbReference>
<dbReference type="SUPFAM" id="SSF51556">
    <property type="entry name" value="Metallo-dependent hydrolases"/>
    <property type="match status" value="1"/>
</dbReference>
<evidence type="ECO:0000313" key="4">
    <source>
        <dbReference type="EMBL" id="MBU2689294.1"/>
    </source>
</evidence>
<dbReference type="Pfam" id="PF13860">
    <property type="entry name" value="FlgD_ig"/>
    <property type="match status" value="1"/>
</dbReference>
<name>A0A948RT69_UNCEI</name>
<dbReference type="InterPro" id="IPR050287">
    <property type="entry name" value="MTA/SAH_deaminase"/>
</dbReference>
<dbReference type="PANTHER" id="PTHR43794">
    <property type="entry name" value="AMINOHYDROLASE SSNA-RELATED"/>
    <property type="match status" value="1"/>
</dbReference>
<evidence type="ECO:0000259" key="3">
    <source>
        <dbReference type="Pfam" id="PF13860"/>
    </source>
</evidence>
<comment type="caution">
    <text evidence="4">The sequence shown here is derived from an EMBL/GenBank/DDBJ whole genome shotgun (WGS) entry which is preliminary data.</text>
</comment>
<dbReference type="GO" id="GO:0016810">
    <property type="term" value="F:hydrolase activity, acting on carbon-nitrogen (but not peptide) bonds"/>
    <property type="evidence" value="ECO:0007669"/>
    <property type="project" value="InterPro"/>
</dbReference>
<dbReference type="PANTHER" id="PTHR43794:SF11">
    <property type="entry name" value="AMIDOHYDROLASE-RELATED DOMAIN-CONTAINING PROTEIN"/>
    <property type="match status" value="1"/>
</dbReference>